<sequence>MWTLVISITTALVFTVLTGVLVLFYFLPHKLIRLSFLIRQYHAGMKINYVGDEEMIFCYGERNRPQANKPSIVFVHGFSSSKDQWISCFKVRVDRLVCSVVCFPFSVLIFSHVSKYSKFLKLVGLFDHKIHLVGSSLGGAIVGLYATKHPERVAKVTMICPAMQTPVDSDFAVKLKEALAEGHEKLSFNDSVLLANNIEGLKNLLECSCYNKSALKISDQFFKGFLTLRLPKMEFYLRLFKAITTEENFDLLANIAHEIVVPSQLIWGKQDELIHVSGADVLSARLPNCYYVDIIDNCGHAVDLDRPGTLNKHLLKFIREECRNESNTKKSD</sequence>
<dbReference type="GO" id="GO:0005765">
    <property type="term" value="C:lysosomal membrane"/>
    <property type="evidence" value="ECO:0007669"/>
    <property type="project" value="UniProtKB-SubCell"/>
</dbReference>
<organism evidence="10 11">
    <name type="scientific">Biomphalaria glabrata</name>
    <name type="common">Bloodfluke planorb</name>
    <name type="synonym">Freshwater snail</name>
    <dbReference type="NCBI Taxonomy" id="6526"/>
    <lineage>
        <taxon>Eukaryota</taxon>
        <taxon>Metazoa</taxon>
        <taxon>Spiralia</taxon>
        <taxon>Lophotrochozoa</taxon>
        <taxon>Mollusca</taxon>
        <taxon>Gastropoda</taxon>
        <taxon>Heterobranchia</taxon>
        <taxon>Euthyneura</taxon>
        <taxon>Panpulmonata</taxon>
        <taxon>Hygrophila</taxon>
        <taxon>Lymnaeoidea</taxon>
        <taxon>Planorbidae</taxon>
        <taxon>Biomphalaria</taxon>
    </lineage>
</organism>
<dbReference type="Proteomes" id="UP000076420">
    <property type="component" value="Unassembled WGS sequence"/>
</dbReference>
<dbReference type="AlphaFoldDB" id="A0A2C9KHV8"/>
<dbReference type="PANTHER" id="PTHR43798">
    <property type="entry name" value="MONOACYLGLYCEROL LIPASE"/>
    <property type="match status" value="1"/>
</dbReference>
<proteinExistence type="predicted"/>
<dbReference type="EC" id="3.1.1.23" evidence="2"/>
<evidence type="ECO:0000256" key="5">
    <source>
        <dbReference type="ARBA" id="ARBA00046308"/>
    </source>
</evidence>
<dbReference type="STRING" id="6526.A0A2C9KHV8"/>
<dbReference type="OrthoDB" id="6431331at2759"/>
<evidence type="ECO:0000256" key="6">
    <source>
        <dbReference type="ARBA" id="ARBA00047662"/>
    </source>
</evidence>
<protein>
    <recommendedName>
        <fullName evidence="2">acylglycerol lipase</fullName>
        <ecNumber evidence="2">3.1.1.23</ecNumber>
    </recommendedName>
</protein>
<evidence type="ECO:0000256" key="1">
    <source>
        <dbReference type="ARBA" id="ARBA00001613"/>
    </source>
</evidence>
<dbReference type="GO" id="GO:0031966">
    <property type="term" value="C:mitochondrial membrane"/>
    <property type="evidence" value="ECO:0007669"/>
    <property type="project" value="UniProtKB-SubCell"/>
</dbReference>
<feature type="transmembrane region" description="Helical" evidence="8">
    <location>
        <begin position="6"/>
        <end position="27"/>
    </location>
</feature>
<reference evidence="10" key="1">
    <citation type="submission" date="2020-05" db="UniProtKB">
        <authorList>
            <consortium name="EnsemblMetazoa"/>
        </authorList>
    </citation>
    <scope>IDENTIFICATION</scope>
    <source>
        <strain evidence="10">BB02</strain>
    </source>
</reference>
<dbReference type="InterPro" id="IPR050266">
    <property type="entry name" value="AB_hydrolase_sf"/>
</dbReference>
<dbReference type="VEuPathDB" id="VectorBase:BGLB019850"/>
<evidence type="ECO:0000256" key="2">
    <source>
        <dbReference type="ARBA" id="ARBA00013254"/>
    </source>
</evidence>
<dbReference type="SUPFAM" id="SSF53474">
    <property type="entry name" value="alpha/beta-Hydrolases"/>
    <property type="match status" value="1"/>
</dbReference>
<comment type="subcellular location">
    <subcellularLocation>
        <location evidence="3">Late endosome membrane</location>
        <topology evidence="3">Single-pass type II membrane protein</topology>
    </subcellularLocation>
    <subcellularLocation>
        <location evidence="4">Lysosome membrane</location>
        <topology evidence="4">Single-pass type II membrane protein</topology>
    </subcellularLocation>
    <subcellularLocation>
        <location evidence="5">Mitochondrion membrane</location>
        <topology evidence="5">Single-pass type II membrane protein</topology>
    </subcellularLocation>
</comment>
<feature type="transmembrane region" description="Helical" evidence="8">
    <location>
        <begin position="93"/>
        <end position="110"/>
    </location>
</feature>
<name>A0A2C9KHV8_BIOGL</name>
<evidence type="ECO:0000256" key="3">
    <source>
        <dbReference type="ARBA" id="ARBA00037797"/>
    </source>
</evidence>
<accession>A0A2C9KHV8</accession>
<dbReference type="EnsemblMetazoa" id="BGLB019850-RA">
    <property type="protein sequence ID" value="BGLB019850-PA"/>
    <property type="gene ID" value="BGLB019850"/>
</dbReference>
<evidence type="ECO:0000313" key="11">
    <source>
        <dbReference type="Proteomes" id="UP000076420"/>
    </source>
</evidence>
<dbReference type="Gene3D" id="3.40.50.1820">
    <property type="entry name" value="alpha/beta hydrolase"/>
    <property type="match status" value="1"/>
</dbReference>
<evidence type="ECO:0000313" key="10">
    <source>
        <dbReference type="EnsemblMetazoa" id="BGLB019850-PA"/>
    </source>
</evidence>
<evidence type="ECO:0000259" key="9">
    <source>
        <dbReference type="Pfam" id="PF00561"/>
    </source>
</evidence>
<dbReference type="Pfam" id="PF00561">
    <property type="entry name" value="Abhydrolase_1"/>
    <property type="match status" value="1"/>
</dbReference>
<dbReference type="VEuPathDB" id="VectorBase:BGLAX_050082"/>
<keyword evidence="8" id="KW-0812">Transmembrane</keyword>
<dbReference type="GO" id="GO:0047372">
    <property type="term" value="F:monoacylglycerol lipase activity"/>
    <property type="evidence" value="ECO:0007669"/>
    <property type="project" value="UniProtKB-EC"/>
</dbReference>
<dbReference type="PANTHER" id="PTHR43798:SF5">
    <property type="entry name" value="MONOACYLGLYCEROL LIPASE ABHD6"/>
    <property type="match status" value="1"/>
</dbReference>
<dbReference type="KEGG" id="bgt:106071667"/>
<dbReference type="GO" id="GO:0046464">
    <property type="term" value="P:acylglycerol catabolic process"/>
    <property type="evidence" value="ECO:0007669"/>
    <property type="project" value="TreeGrafter"/>
</dbReference>
<evidence type="ECO:0000256" key="8">
    <source>
        <dbReference type="SAM" id="Phobius"/>
    </source>
</evidence>
<comment type="catalytic activity">
    <reaction evidence="6">
        <text>1-dodecanoylglycerol + H2O = dodecanoate + glycerol + H(+)</text>
        <dbReference type="Rhea" id="RHEA:44316"/>
        <dbReference type="ChEBI" id="CHEBI:15377"/>
        <dbReference type="ChEBI" id="CHEBI:15378"/>
        <dbReference type="ChEBI" id="CHEBI:17754"/>
        <dbReference type="ChEBI" id="CHEBI:18262"/>
        <dbReference type="ChEBI" id="CHEBI:75539"/>
    </reaction>
</comment>
<dbReference type="GO" id="GO:0031902">
    <property type="term" value="C:late endosome membrane"/>
    <property type="evidence" value="ECO:0007669"/>
    <property type="project" value="UniProtKB-SubCell"/>
</dbReference>
<dbReference type="InterPro" id="IPR029058">
    <property type="entry name" value="AB_hydrolase_fold"/>
</dbReference>
<keyword evidence="8" id="KW-1133">Transmembrane helix</keyword>
<keyword evidence="8" id="KW-0472">Membrane</keyword>
<comment type="function">
    <text evidence="7">Lipase that preferentially hydrolysis medium-chain saturated monoacylglycerols including 2-arachidonoylglycerol. Through 2-arachidonoylglycerol degradation may regulate endocannabinoid signaling pathways. Also has a lysophosphatidyl lipase activity with a preference for lysophosphatidylglycerol among other lysophospholipids. Also able to degrade bis(monoacylglycero)phosphate (BMP) and constitutes the major enzyme for BMP catabolism. BMP, also known as lysobisphosphatidic acid, is enriched in late endosomes and lysosomes and plays a key role in the formation of intraluminal vesicles and in lipid sorting.</text>
</comment>
<evidence type="ECO:0000256" key="4">
    <source>
        <dbReference type="ARBA" id="ARBA00037874"/>
    </source>
</evidence>
<gene>
    <name evidence="10" type="primary">106071667</name>
</gene>
<dbReference type="InterPro" id="IPR000073">
    <property type="entry name" value="AB_hydrolase_1"/>
</dbReference>
<feature type="domain" description="AB hydrolase-1" evidence="9">
    <location>
        <begin position="127"/>
        <end position="303"/>
    </location>
</feature>
<comment type="catalytic activity">
    <reaction evidence="1">
        <text>Hydrolyzes glycerol monoesters of long-chain fatty acids.</text>
        <dbReference type="EC" id="3.1.1.23"/>
    </reaction>
</comment>
<evidence type="ECO:0000256" key="7">
    <source>
        <dbReference type="ARBA" id="ARBA00049568"/>
    </source>
</evidence>